<feature type="signal peptide" evidence="3">
    <location>
        <begin position="1"/>
        <end position="29"/>
    </location>
</feature>
<accession>A0ABY5DWW2</accession>
<dbReference type="Proteomes" id="UP001056035">
    <property type="component" value="Chromosome"/>
</dbReference>
<keyword evidence="2" id="KW-0812">Transmembrane</keyword>
<feature type="transmembrane region" description="Helical" evidence="2">
    <location>
        <begin position="176"/>
        <end position="200"/>
    </location>
</feature>
<keyword evidence="3" id="KW-0732">Signal</keyword>
<feature type="compositionally biased region" description="Low complexity" evidence="1">
    <location>
        <begin position="114"/>
        <end position="138"/>
    </location>
</feature>
<gene>
    <name evidence="4" type="ORF">NBH00_02705</name>
</gene>
<organism evidence="4 5">
    <name type="scientific">Paraconexibacter antarcticus</name>
    <dbReference type="NCBI Taxonomy" id="2949664"/>
    <lineage>
        <taxon>Bacteria</taxon>
        <taxon>Bacillati</taxon>
        <taxon>Actinomycetota</taxon>
        <taxon>Thermoleophilia</taxon>
        <taxon>Solirubrobacterales</taxon>
        <taxon>Paraconexibacteraceae</taxon>
        <taxon>Paraconexibacter</taxon>
    </lineage>
</organism>
<sequence>MRRTRSLSLAVLCALPVALGGAAAAHANAFDTVITGYKKDGTVNPCKYSSDTLKKAKAGITNDVQAYAPDFADLVDAALKARASGACDTKQKKSSGTAVAPATTAPTGGGTTTGGTPAAPATTAGTTAAAPATTTAAPTPQPTPSVKPAPAVSDGAILAAASGSADTGDSGVPAPLIALAIVLALAALASTAVLLTRFLALEPRWLVRSRHATAEAGWRTSAAWAEFTDWLRLGR</sequence>
<evidence type="ECO:0000313" key="5">
    <source>
        <dbReference type="Proteomes" id="UP001056035"/>
    </source>
</evidence>
<evidence type="ECO:0000256" key="2">
    <source>
        <dbReference type="SAM" id="Phobius"/>
    </source>
</evidence>
<keyword evidence="5" id="KW-1185">Reference proteome</keyword>
<feature type="chain" id="PRO_5046486521" evidence="3">
    <location>
        <begin position="30"/>
        <end position="235"/>
    </location>
</feature>
<protein>
    <submittedName>
        <fullName evidence="4">Uncharacterized protein</fullName>
    </submittedName>
</protein>
<evidence type="ECO:0000256" key="3">
    <source>
        <dbReference type="SAM" id="SignalP"/>
    </source>
</evidence>
<reference evidence="4 5" key="1">
    <citation type="submission" date="2022-06" db="EMBL/GenBank/DDBJ databases">
        <title>Paraconexibacter antarcticus.</title>
        <authorList>
            <person name="Kim C.S."/>
        </authorList>
    </citation>
    <scope>NUCLEOTIDE SEQUENCE [LARGE SCALE GENOMIC DNA]</scope>
    <source>
        <strain evidence="4 5">02-257</strain>
    </source>
</reference>
<keyword evidence="2" id="KW-1133">Transmembrane helix</keyword>
<feature type="compositionally biased region" description="Low complexity" evidence="1">
    <location>
        <begin position="96"/>
        <end position="106"/>
    </location>
</feature>
<dbReference type="EMBL" id="CP098502">
    <property type="protein sequence ID" value="UTI65130.1"/>
    <property type="molecule type" value="Genomic_DNA"/>
</dbReference>
<evidence type="ECO:0000313" key="4">
    <source>
        <dbReference type="EMBL" id="UTI65130.1"/>
    </source>
</evidence>
<evidence type="ECO:0000256" key="1">
    <source>
        <dbReference type="SAM" id="MobiDB-lite"/>
    </source>
</evidence>
<name>A0ABY5DWW2_9ACTN</name>
<feature type="region of interest" description="Disordered" evidence="1">
    <location>
        <begin position="90"/>
        <end position="150"/>
    </location>
</feature>
<keyword evidence="2" id="KW-0472">Membrane</keyword>
<proteinExistence type="predicted"/>
<dbReference type="RefSeq" id="WP_254571820.1">
    <property type="nucleotide sequence ID" value="NZ_CP098502.1"/>
</dbReference>